<dbReference type="PROSITE" id="PS50835">
    <property type="entry name" value="IG_LIKE"/>
    <property type="match status" value="4"/>
</dbReference>
<organism evidence="6">
    <name type="scientific">Schizaphis graminum</name>
    <name type="common">Green bug aphid</name>
    <dbReference type="NCBI Taxonomy" id="13262"/>
    <lineage>
        <taxon>Eukaryota</taxon>
        <taxon>Metazoa</taxon>
        <taxon>Ecdysozoa</taxon>
        <taxon>Arthropoda</taxon>
        <taxon>Hexapoda</taxon>
        <taxon>Insecta</taxon>
        <taxon>Pterygota</taxon>
        <taxon>Neoptera</taxon>
        <taxon>Paraneoptera</taxon>
        <taxon>Hemiptera</taxon>
        <taxon>Sternorrhyncha</taxon>
        <taxon>Aphidomorpha</taxon>
        <taxon>Aphidoidea</taxon>
        <taxon>Aphididae</taxon>
        <taxon>Aphidini</taxon>
        <taxon>Schizaphis</taxon>
    </lineage>
</organism>
<name>A0A2S2N875_SCHGA</name>
<keyword evidence="4" id="KW-1133">Transmembrane helix</keyword>
<gene>
    <name evidence="6" type="primary">tutl_0</name>
    <name evidence="6" type="ORF">g.45512</name>
</gene>
<dbReference type="Gene3D" id="2.60.40.10">
    <property type="entry name" value="Immunoglobulins"/>
    <property type="match status" value="4"/>
</dbReference>
<evidence type="ECO:0000256" key="4">
    <source>
        <dbReference type="SAM" id="Phobius"/>
    </source>
</evidence>
<dbReference type="InterPro" id="IPR007110">
    <property type="entry name" value="Ig-like_dom"/>
</dbReference>
<keyword evidence="4" id="KW-0812">Transmembrane</keyword>
<dbReference type="SMART" id="SM00409">
    <property type="entry name" value="IG"/>
    <property type="match status" value="4"/>
</dbReference>
<keyword evidence="2" id="KW-0393">Immunoglobulin domain</keyword>
<dbReference type="AlphaFoldDB" id="A0A2S2N875"/>
<feature type="domain" description="Ig-like" evidence="5">
    <location>
        <begin position="310"/>
        <end position="400"/>
    </location>
</feature>
<keyword evidence="4" id="KW-0472">Membrane</keyword>
<dbReference type="InterPro" id="IPR013098">
    <property type="entry name" value="Ig_I-set"/>
</dbReference>
<feature type="transmembrane region" description="Helical" evidence="4">
    <location>
        <begin position="715"/>
        <end position="737"/>
    </location>
</feature>
<feature type="region of interest" description="Disordered" evidence="3">
    <location>
        <begin position="170"/>
        <end position="195"/>
    </location>
</feature>
<dbReference type="SMART" id="SM00408">
    <property type="entry name" value="IGc2"/>
    <property type="match status" value="3"/>
</dbReference>
<dbReference type="CDD" id="cd00096">
    <property type="entry name" value="Ig"/>
    <property type="match status" value="1"/>
</dbReference>
<feature type="domain" description="Ig-like" evidence="5">
    <location>
        <begin position="405"/>
        <end position="486"/>
    </location>
</feature>
<dbReference type="GO" id="GO:0030424">
    <property type="term" value="C:axon"/>
    <property type="evidence" value="ECO:0007669"/>
    <property type="project" value="TreeGrafter"/>
</dbReference>
<dbReference type="InterPro" id="IPR036179">
    <property type="entry name" value="Ig-like_dom_sf"/>
</dbReference>
<dbReference type="InterPro" id="IPR036116">
    <property type="entry name" value="FN3_sf"/>
</dbReference>
<feature type="domain" description="Ig-like" evidence="5">
    <location>
        <begin position="216"/>
        <end position="299"/>
    </location>
</feature>
<dbReference type="GO" id="GO:0007156">
    <property type="term" value="P:homophilic cell adhesion via plasma membrane adhesion molecules"/>
    <property type="evidence" value="ECO:0007669"/>
    <property type="project" value="TreeGrafter"/>
</dbReference>
<dbReference type="InterPro" id="IPR003598">
    <property type="entry name" value="Ig_sub2"/>
</dbReference>
<dbReference type="InterPro" id="IPR013783">
    <property type="entry name" value="Ig-like_fold"/>
</dbReference>
<feature type="domain" description="Ig-like" evidence="5">
    <location>
        <begin position="75"/>
        <end position="176"/>
    </location>
</feature>
<protein>
    <submittedName>
        <fullName evidence="6">Protein turtle</fullName>
    </submittedName>
</protein>
<dbReference type="GO" id="GO:0005886">
    <property type="term" value="C:plasma membrane"/>
    <property type="evidence" value="ECO:0007669"/>
    <property type="project" value="TreeGrafter"/>
</dbReference>
<evidence type="ECO:0000259" key="5">
    <source>
        <dbReference type="PROSITE" id="PS50835"/>
    </source>
</evidence>
<keyword evidence="1" id="KW-0677">Repeat</keyword>
<reference evidence="6" key="1">
    <citation type="submission" date="2018-04" db="EMBL/GenBank/DDBJ databases">
        <title>Transcriptome of Schizaphis graminum biotype I.</title>
        <authorList>
            <person name="Scully E.D."/>
            <person name="Geib S.M."/>
            <person name="Palmer N.A."/>
            <person name="Koch K."/>
            <person name="Bradshaw J."/>
            <person name="Heng-Moss T."/>
            <person name="Sarath G."/>
        </authorList>
    </citation>
    <scope>NUCLEOTIDE SEQUENCE</scope>
</reference>
<dbReference type="EMBL" id="GGMR01000804">
    <property type="protein sequence ID" value="MBY13423.1"/>
    <property type="molecule type" value="Transcribed_RNA"/>
</dbReference>
<evidence type="ECO:0000256" key="1">
    <source>
        <dbReference type="ARBA" id="ARBA00022737"/>
    </source>
</evidence>
<accession>A0A2S2N875</accession>
<proteinExistence type="predicted"/>
<dbReference type="PANTHER" id="PTHR10075">
    <property type="entry name" value="BASIGIN RELATED"/>
    <property type="match status" value="1"/>
</dbReference>
<dbReference type="GO" id="GO:0098632">
    <property type="term" value="F:cell-cell adhesion mediator activity"/>
    <property type="evidence" value="ECO:0007669"/>
    <property type="project" value="TreeGrafter"/>
</dbReference>
<evidence type="ECO:0000313" key="6">
    <source>
        <dbReference type="EMBL" id="MBY13423.1"/>
    </source>
</evidence>
<feature type="compositionally biased region" description="Low complexity" evidence="3">
    <location>
        <begin position="170"/>
        <end position="193"/>
    </location>
</feature>
<dbReference type="Pfam" id="PF13927">
    <property type="entry name" value="Ig_3"/>
    <property type="match status" value="1"/>
</dbReference>
<sequence length="741" mass="81926">MRVRPPARTLPRQYPHCTAYPANCWSTETAVAVSKTRGMFGILILYLSTAAFLFGRCGCNGQTTTDVGSLTSQIGGYAVFKCPTVPQPRFDHDGGLRRLVAVRWTKDGQTVFTCSEGTLTTDERYDGRTAVVEPPEFSDVVSIAINVSSLRESDTGDYECHVIYSGDAGPLQHSSSQPPLPTLSSPQSSTDSTFNTVDNDMGGTAGVHFRLDVEGGDVLSIPPINQTRMEHESVHFSCVKEDPEFVVQWYKDGVPLDDLPFLNGRFLVTPEGSLDIYDAALNDNGFYSCRIVSEKGTLTAGAFLNVQYKAKVVYSPAEVFLAYGKPGTLDCHFHSNPPLTKIRWEKDGFLFDTYNVPGVYHRLNGSLYFDRVEKEHGGKYTCTPFNDLGTEGPSTPMDVIVQHPPKLIVVPKVLYFRKLGDNITMPCEAENFDNRGPAIVWQKADGKSLFYPRVTVTGGNLTLTGVRSEDRGVYRCVASNIAATISVETELIVEENLFHRKHFDLHVNSTNKNIVAYWKRPYSFCTVWSRDTSSASSNWNATASSSDGKAILWNLKTGGEYEIMVSCRDEMSGESMFSRSILTRSREIVDRSTEELHENPPSLVDDNHQFDIRVERSGTGYNVSWTMDKSSIEHRIKRYVIKWYDSHDGSEIGSASTEANKRYIVVELAGGKTYGILVTATSADGRQTSVGSRSFYSPAAALAATTTSSTAFTKYYYMVLFGLLIAGFVVLCCNCCGGKDR</sequence>
<dbReference type="SUPFAM" id="SSF48726">
    <property type="entry name" value="Immunoglobulin"/>
    <property type="match status" value="4"/>
</dbReference>
<dbReference type="GO" id="GO:0007411">
    <property type="term" value="P:axon guidance"/>
    <property type="evidence" value="ECO:0007669"/>
    <property type="project" value="TreeGrafter"/>
</dbReference>
<dbReference type="Pfam" id="PF13895">
    <property type="entry name" value="Ig_2"/>
    <property type="match status" value="1"/>
</dbReference>
<dbReference type="Pfam" id="PF07679">
    <property type="entry name" value="I-set"/>
    <property type="match status" value="1"/>
</dbReference>
<dbReference type="PANTHER" id="PTHR10075:SF78">
    <property type="entry name" value="PROTEIN BORDERLESS"/>
    <property type="match status" value="1"/>
</dbReference>
<evidence type="ECO:0000256" key="3">
    <source>
        <dbReference type="SAM" id="MobiDB-lite"/>
    </source>
</evidence>
<evidence type="ECO:0000256" key="2">
    <source>
        <dbReference type="ARBA" id="ARBA00023319"/>
    </source>
</evidence>
<dbReference type="GO" id="GO:0070593">
    <property type="term" value="P:dendrite self-avoidance"/>
    <property type="evidence" value="ECO:0007669"/>
    <property type="project" value="TreeGrafter"/>
</dbReference>
<dbReference type="InterPro" id="IPR003599">
    <property type="entry name" value="Ig_sub"/>
</dbReference>
<dbReference type="SUPFAM" id="SSF49265">
    <property type="entry name" value="Fibronectin type III"/>
    <property type="match status" value="1"/>
</dbReference>